<proteinExistence type="inferred from homology"/>
<dbReference type="eggNOG" id="COG1905">
    <property type="taxonomic scope" value="Bacteria"/>
</dbReference>
<dbReference type="SUPFAM" id="SSF52833">
    <property type="entry name" value="Thioredoxin-like"/>
    <property type="match status" value="1"/>
</dbReference>
<keyword evidence="5 7" id="KW-0411">Iron-sulfur</keyword>
<evidence type="ECO:0000256" key="6">
    <source>
        <dbReference type="ARBA" id="ARBA00034078"/>
    </source>
</evidence>
<keyword evidence="3 7" id="KW-0479">Metal-binding</keyword>
<feature type="binding site" evidence="7">
    <location>
        <position position="127"/>
    </location>
    <ligand>
        <name>[2Fe-2S] cluster</name>
        <dbReference type="ChEBI" id="CHEBI:190135"/>
    </ligand>
</feature>
<dbReference type="Gene3D" id="3.40.30.10">
    <property type="entry name" value="Glutaredoxin"/>
    <property type="match status" value="1"/>
</dbReference>
<dbReference type="CDD" id="cd03064">
    <property type="entry name" value="TRX_Fd_NuoE"/>
    <property type="match status" value="1"/>
</dbReference>
<dbReference type="EC" id="1.6.5.3" evidence="8"/>
<evidence type="ECO:0000256" key="1">
    <source>
        <dbReference type="ARBA" id="ARBA00010643"/>
    </source>
</evidence>
<reference evidence="8 9" key="2">
    <citation type="journal article" date="2012" name="Stand. Genomic Sci.">
        <title>Genome sequence of the moderately thermophilic, amino-acid-degrading and sulfur-reducing bacterium Thermovirga lienii type strain (Cas60314(T)).</title>
        <authorList>
            <person name="Goker M."/>
            <person name="Saunders E."/>
            <person name="Lapidus A."/>
            <person name="Nolan M."/>
            <person name="Lucas S."/>
            <person name="Hammon N."/>
            <person name="Deshpande S."/>
            <person name="Cheng J.F."/>
            <person name="Han C."/>
            <person name="Tapia R."/>
            <person name="Goodwin L.A."/>
            <person name="Pitluck S."/>
            <person name="Liolios K."/>
            <person name="Mavromatis K."/>
            <person name="Pagani I."/>
            <person name="Ivanova N."/>
            <person name="Mikhailova N."/>
            <person name="Pati A."/>
            <person name="Chen A."/>
            <person name="Palaniappan K."/>
            <person name="Land M."/>
            <person name="Chang Y.J."/>
            <person name="Jeffries C.D."/>
            <person name="Brambilla E.M."/>
            <person name="Rohde M."/>
            <person name="Spring S."/>
            <person name="Detter J.C."/>
            <person name="Woyke T."/>
            <person name="Bristow J."/>
            <person name="Eisen J.A."/>
            <person name="Markowitz V."/>
            <person name="Hugenholtz P."/>
            <person name="Kyrpides N.C."/>
            <person name="Klenk H.P."/>
        </authorList>
    </citation>
    <scope>NUCLEOTIDE SEQUENCE [LARGE SCALE GENOMIC DNA]</scope>
    <source>
        <strain evidence="9">ATCC BAA-1197 / DSM 17291 / Cas60314</strain>
    </source>
</reference>
<evidence type="ECO:0000313" key="9">
    <source>
        <dbReference type="Proteomes" id="UP000005868"/>
    </source>
</evidence>
<name>G7V5R8_THELD</name>
<dbReference type="FunFam" id="1.10.10.1590:FF:000001">
    <property type="entry name" value="NADH-quinone oxidoreductase subunit E"/>
    <property type="match status" value="1"/>
</dbReference>
<dbReference type="InterPro" id="IPR002023">
    <property type="entry name" value="NuoE-like"/>
</dbReference>
<dbReference type="EMBL" id="CP003096">
    <property type="protein sequence ID" value="AER66978.1"/>
    <property type="molecule type" value="Genomic_DNA"/>
</dbReference>
<dbReference type="STRING" id="580340.Tlie_1247"/>
<dbReference type="InterPro" id="IPR036249">
    <property type="entry name" value="Thioredoxin-like_sf"/>
</dbReference>
<comment type="cofactor">
    <cofactor evidence="6">
        <name>[2Fe-2S] cluster</name>
        <dbReference type="ChEBI" id="CHEBI:190135"/>
    </cofactor>
</comment>
<dbReference type="PIRSF" id="PIRSF000216">
    <property type="entry name" value="NADH_DH_24kDa"/>
    <property type="match status" value="1"/>
</dbReference>
<comment type="similarity">
    <text evidence="1">Belongs to the complex I 24 kDa subunit family.</text>
</comment>
<dbReference type="InterPro" id="IPR042128">
    <property type="entry name" value="NuoE_dom"/>
</dbReference>
<dbReference type="GO" id="GO:0016491">
    <property type="term" value="F:oxidoreductase activity"/>
    <property type="evidence" value="ECO:0007669"/>
    <property type="project" value="UniProtKB-KW"/>
</dbReference>
<feature type="binding site" evidence="7">
    <location>
        <position position="91"/>
    </location>
    <ligand>
        <name>[2Fe-2S] cluster</name>
        <dbReference type="ChEBI" id="CHEBI:190135"/>
    </ligand>
</feature>
<comment type="cofactor">
    <cofactor evidence="7">
        <name>[2Fe-2S] cluster</name>
        <dbReference type="ChEBI" id="CHEBI:190135"/>
    </cofactor>
    <text evidence="7">Binds 1 [2Fe-2S] cluster.</text>
</comment>
<dbReference type="AlphaFoldDB" id="G7V5R8"/>
<dbReference type="Gene3D" id="1.10.10.1590">
    <property type="entry name" value="NADH-quinone oxidoreductase subunit E"/>
    <property type="match status" value="1"/>
</dbReference>
<dbReference type="InterPro" id="IPR028431">
    <property type="entry name" value="NADP_DH_HndA-like"/>
</dbReference>
<dbReference type="KEGG" id="tli:Tlie_1247"/>
<dbReference type="PROSITE" id="PS01099">
    <property type="entry name" value="COMPLEX1_24K"/>
    <property type="match status" value="1"/>
</dbReference>
<gene>
    <name evidence="8" type="ordered locus">Tlie_1247</name>
</gene>
<evidence type="ECO:0000256" key="7">
    <source>
        <dbReference type="PIRSR" id="PIRSR000216-1"/>
    </source>
</evidence>
<dbReference type="NCBIfam" id="NF005722">
    <property type="entry name" value="PRK07539.1-2"/>
    <property type="match status" value="1"/>
</dbReference>
<dbReference type="OrthoDB" id="9807941at2"/>
<protein>
    <submittedName>
        <fullName evidence="8">NADH dehydrogenase subunit E</fullName>
        <ecNumber evidence="8">1.6.5.3</ecNumber>
    </submittedName>
</protein>
<dbReference type="Proteomes" id="UP000005868">
    <property type="component" value="Chromosome"/>
</dbReference>
<dbReference type="GO" id="GO:0046872">
    <property type="term" value="F:metal ion binding"/>
    <property type="evidence" value="ECO:0007669"/>
    <property type="project" value="UniProtKB-KW"/>
</dbReference>
<sequence length="165" mass="18331">MTDVVKESTEEMQQVLDKIIEKYRGKPGSTIGILSAIQEKFGYLPEEAMDYVSESLNIPSAEIFGVASFYSMFRFQPEGKYVVRLCRGTACHVQGSWLVGEQLQRHLGIEEGGTTKDGLFSLHYVACLGCCSLAPVMMVNGTVHGRLTPDKAVEVLESYRREGQE</sequence>
<organism evidence="8 9">
    <name type="scientific">Thermovirga lienii (strain ATCC BAA-1197 / DSM 17291 / Cas60314)</name>
    <dbReference type="NCBI Taxonomy" id="580340"/>
    <lineage>
        <taxon>Bacteria</taxon>
        <taxon>Thermotogati</taxon>
        <taxon>Synergistota</taxon>
        <taxon>Synergistia</taxon>
        <taxon>Synergistales</taxon>
        <taxon>Thermovirgaceae</taxon>
        <taxon>Thermovirga</taxon>
    </lineage>
</organism>
<keyword evidence="2 7" id="KW-0001">2Fe-2S</keyword>
<keyword evidence="8" id="KW-0560">Oxidoreductase</keyword>
<keyword evidence="9" id="KW-1185">Reference proteome</keyword>
<dbReference type="InterPro" id="IPR041921">
    <property type="entry name" value="NuoE_N"/>
</dbReference>
<keyword evidence="4 7" id="KW-0408">Iron</keyword>
<evidence type="ECO:0000256" key="5">
    <source>
        <dbReference type="ARBA" id="ARBA00023014"/>
    </source>
</evidence>
<feature type="binding site" evidence="7">
    <location>
        <position position="131"/>
    </location>
    <ligand>
        <name>[2Fe-2S] cluster</name>
        <dbReference type="ChEBI" id="CHEBI:190135"/>
    </ligand>
</feature>
<dbReference type="PANTHER" id="PTHR43342">
    <property type="entry name" value="NADH-QUINONE OXIDOREDUCTASE, E SUBUNIT"/>
    <property type="match status" value="1"/>
</dbReference>
<evidence type="ECO:0000313" key="8">
    <source>
        <dbReference type="EMBL" id="AER66978.1"/>
    </source>
</evidence>
<dbReference type="PANTHER" id="PTHR43342:SF1">
    <property type="entry name" value="BIFURCATING [FEFE] HYDROGENASE GAMMA SUBUNIT"/>
    <property type="match status" value="1"/>
</dbReference>
<dbReference type="Pfam" id="PF01257">
    <property type="entry name" value="2Fe-2S_thioredx"/>
    <property type="match status" value="1"/>
</dbReference>
<feature type="binding site" evidence="7">
    <location>
        <position position="86"/>
    </location>
    <ligand>
        <name>[2Fe-2S] cluster</name>
        <dbReference type="ChEBI" id="CHEBI:190135"/>
    </ligand>
</feature>
<accession>G7V5R8</accession>
<reference evidence="9" key="1">
    <citation type="submission" date="2011-10" db="EMBL/GenBank/DDBJ databases">
        <title>The complete genome of chromosome of Thermovirga lienii DSM 17291.</title>
        <authorList>
            <consortium name="US DOE Joint Genome Institute (JGI-PGF)"/>
            <person name="Lucas S."/>
            <person name="Copeland A."/>
            <person name="Lapidus A."/>
            <person name="Glavina del Rio T."/>
            <person name="Dalin E."/>
            <person name="Tice H."/>
            <person name="Bruce D."/>
            <person name="Goodwin L."/>
            <person name="Pitluck S."/>
            <person name="Peters L."/>
            <person name="Mikhailova N."/>
            <person name="Saunders E."/>
            <person name="Kyrpides N."/>
            <person name="Mavromatis K."/>
            <person name="Ivanova N."/>
            <person name="Last F.I."/>
            <person name="Brettin T."/>
            <person name="Detter J.C."/>
            <person name="Han C."/>
            <person name="Larimer F."/>
            <person name="Land M."/>
            <person name="Hauser L."/>
            <person name="Markowitz V."/>
            <person name="Cheng J.-F."/>
            <person name="Hugenholtz P."/>
            <person name="Woyke T."/>
            <person name="Wu D."/>
            <person name="Spring S."/>
            <person name="Schroeder M."/>
            <person name="Brambilla E.-M."/>
            <person name="Klenk H.-P."/>
            <person name="Eisen J.A."/>
        </authorList>
    </citation>
    <scope>NUCLEOTIDE SEQUENCE [LARGE SCALE GENOMIC DNA]</scope>
    <source>
        <strain evidence="9">ATCC BAA-1197 / DSM 17291 / Cas60314</strain>
    </source>
</reference>
<evidence type="ECO:0000256" key="4">
    <source>
        <dbReference type="ARBA" id="ARBA00023004"/>
    </source>
</evidence>
<dbReference type="HOGENOM" id="CLU_054362_2_1_0"/>
<dbReference type="GO" id="GO:0051537">
    <property type="term" value="F:2 iron, 2 sulfur cluster binding"/>
    <property type="evidence" value="ECO:0007669"/>
    <property type="project" value="UniProtKB-KW"/>
</dbReference>
<evidence type="ECO:0000256" key="2">
    <source>
        <dbReference type="ARBA" id="ARBA00022714"/>
    </source>
</evidence>
<evidence type="ECO:0000256" key="3">
    <source>
        <dbReference type="ARBA" id="ARBA00022723"/>
    </source>
</evidence>